<dbReference type="InterPro" id="IPR008927">
    <property type="entry name" value="6-PGluconate_DH-like_C_sf"/>
</dbReference>
<comment type="pathway">
    <text evidence="4">Cofactor biosynthesis; (R)-pantothenate biosynthesis; (R)-pantoate from 3-methyl-2-oxobutanoate: step 2/2.</text>
</comment>
<dbReference type="Pfam" id="PF08546">
    <property type="entry name" value="ApbA_C"/>
    <property type="match status" value="1"/>
</dbReference>
<keyword evidence="4" id="KW-0566">Pantothenate biosynthesis</keyword>
<evidence type="ECO:0000259" key="5">
    <source>
        <dbReference type="Pfam" id="PF02558"/>
    </source>
</evidence>
<accession>A0A923LJR0</accession>
<dbReference type="InterPro" id="IPR013752">
    <property type="entry name" value="KPA_reductase"/>
</dbReference>
<comment type="caution">
    <text evidence="7">The sequence shown here is derived from an EMBL/GenBank/DDBJ whole genome shotgun (WGS) entry which is preliminary data.</text>
</comment>
<organism evidence="7 8">
    <name type="scientific">Mediterraneibacter hominis</name>
    <dbReference type="NCBI Taxonomy" id="2763054"/>
    <lineage>
        <taxon>Bacteria</taxon>
        <taxon>Bacillati</taxon>
        <taxon>Bacillota</taxon>
        <taxon>Clostridia</taxon>
        <taxon>Lachnospirales</taxon>
        <taxon>Lachnospiraceae</taxon>
        <taxon>Mediterraneibacter</taxon>
    </lineage>
</organism>
<evidence type="ECO:0000313" key="8">
    <source>
        <dbReference type="Proteomes" id="UP000652477"/>
    </source>
</evidence>
<dbReference type="SUPFAM" id="SSF48179">
    <property type="entry name" value="6-phosphogluconate dehydrogenase C-terminal domain-like"/>
    <property type="match status" value="1"/>
</dbReference>
<dbReference type="InterPro" id="IPR013328">
    <property type="entry name" value="6PGD_dom2"/>
</dbReference>
<keyword evidence="2 4" id="KW-0521">NADP</keyword>
<dbReference type="Gene3D" id="3.40.50.720">
    <property type="entry name" value="NAD(P)-binding Rossmann-like Domain"/>
    <property type="match status" value="1"/>
</dbReference>
<dbReference type="InterPro" id="IPR013332">
    <property type="entry name" value="KPR_N"/>
</dbReference>
<dbReference type="AlphaFoldDB" id="A0A923LJR0"/>
<dbReference type="GO" id="GO:0015940">
    <property type="term" value="P:pantothenate biosynthetic process"/>
    <property type="evidence" value="ECO:0007669"/>
    <property type="project" value="UniProtKB-KW"/>
</dbReference>
<evidence type="ECO:0000256" key="1">
    <source>
        <dbReference type="ARBA" id="ARBA00007870"/>
    </source>
</evidence>
<dbReference type="InterPro" id="IPR003710">
    <property type="entry name" value="ApbA"/>
</dbReference>
<keyword evidence="3 4" id="KW-0560">Oxidoreductase</keyword>
<dbReference type="EMBL" id="JACOPF010000003">
    <property type="protein sequence ID" value="MBC5690055.1"/>
    <property type="molecule type" value="Genomic_DNA"/>
</dbReference>
<dbReference type="GO" id="GO:0008677">
    <property type="term" value="F:2-dehydropantoate 2-reductase activity"/>
    <property type="evidence" value="ECO:0007669"/>
    <property type="project" value="UniProtKB-EC"/>
</dbReference>
<evidence type="ECO:0000313" key="7">
    <source>
        <dbReference type="EMBL" id="MBC5690055.1"/>
    </source>
</evidence>
<dbReference type="SUPFAM" id="SSF51735">
    <property type="entry name" value="NAD(P)-binding Rossmann-fold domains"/>
    <property type="match status" value="1"/>
</dbReference>
<feature type="domain" description="Ketopantoate reductase C-terminal" evidence="6">
    <location>
        <begin position="178"/>
        <end position="301"/>
    </location>
</feature>
<dbReference type="InterPro" id="IPR036291">
    <property type="entry name" value="NAD(P)-bd_dom_sf"/>
</dbReference>
<dbReference type="PANTHER" id="PTHR21708">
    <property type="entry name" value="PROBABLE 2-DEHYDROPANTOATE 2-REDUCTASE"/>
    <property type="match status" value="1"/>
</dbReference>
<evidence type="ECO:0000259" key="6">
    <source>
        <dbReference type="Pfam" id="PF08546"/>
    </source>
</evidence>
<gene>
    <name evidence="7" type="ORF">H8S37_14145</name>
</gene>
<dbReference type="EC" id="1.1.1.169" evidence="4"/>
<dbReference type="Proteomes" id="UP000652477">
    <property type="component" value="Unassembled WGS sequence"/>
</dbReference>
<evidence type="ECO:0000256" key="3">
    <source>
        <dbReference type="ARBA" id="ARBA00023002"/>
    </source>
</evidence>
<comment type="similarity">
    <text evidence="1 4">Belongs to the ketopantoate reductase family.</text>
</comment>
<sequence>MIQKTAIIGMGALGMLYASQIIEGLGREAVEFVMDKARVEKYKNETFTVNGIEQDYTLIPVEEAKPVDLVILAVKYPALKAALDCMKNSVGEHTTILSVMNGVTSEKIIAKRYGDERVLYTVAQGMDAMKFGSKLRYTQKGELVLGIKNQEDEQKKRLKRVEEYFSRAGVPYAEDEHILKRMWGKFMLNVGVNQVCMVYQASYAQALEPGEANRMMIAAMREVRAVAELEGVEVTEEDLNFYVNLLKTLDPDGMPSMAQDRINKKLSEVDMFAGNVIELADRHKIQVPANRYLYERVKEIEKEYSTCHFE</sequence>
<comment type="function">
    <text evidence="4">Catalyzes the NADPH-dependent reduction of ketopantoate into pantoic acid.</text>
</comment>
<dbReference type="InterPro" id="IPR051402">
    <property type="entry name" value="KPR-Related"/>
</dbReference>
<name>A0A923LJR0_9FIRM</name>
<dbReference type="Gene3D" id="1.10.1040.10">
    <property type="entry name" value="N-(1-d-carboxylethyl)-l-norvaline Dehydrogenase, domain 2"/>
    <property type="match status" value="1"/>
</dbReference>
<feature type="domain" description="Ketopantoate reductase N-terminal" evidence="5">
    <location>
        <begin position="6"/>
        <end position="147"/>
    </location>
</feature>
<evidence type="ECO:0000256" key="2">
    <source>
        <dbReference type="ARBA" id="ARBA00022857"/>
    </source>
</evidence>
<proteinExistence type="inferred from homology"/>
<evidence type="ECO:0000256" key="4">
    <source>
        <dbReference type="RuleBase" id="RU362068"/>
    </source>
</evidence>
<dbReference type="PANTHER" id="PTHR21708:SF26">
    <property type="entry name" value="2-DEHYDROPANTOATE 2-REDUCTASE"/>
    <property type="match status" value="1"/>
</dbReference>
<reference evidence="7" key="1">
    <citation type="submission" date="2020-08" db="EMBL/GenBank/DDBJ databases">
        <title>Genome public.</title>
        <authorList>
            <person name="Liu C."/>
            <person name="Sun Q."/>
        </authorList>
    </citation>
    <scope>NUCLEOTIDE SEQUENCE</scope>
    <source>
        <strain evidence="7">NSJ-55</strain>
    </source>
</reference>
<protein>
    <recommendedName>
        <fullName evidence="4">2-dehydropantoate 2-reductase</fullName>
        <ecNumber evidence="4">1.1.1.169</ecNumber>
    </recommendedName>
    <alternativeName>
        <fullName evidence="4">Ketopantoate reductase</fullName>
    </alternativeName>
</protein>
<dbReference type="Pfam" id="PF02558">
    <property type="entry name" value="ApbA"/>
    <property type="match status" value="1"/>
</dbReference>
<dbReference type="NCBIfam" id="TIGR00745">
    <property type="entry name" value="apbA_panE"/>
    <property type="match status" value="1"/>
</dbReference>
<dbReference type="GO" id="GO:0005737">
    <property type="term" value="C:cytoplasm"/>
    <property type="evidence" value="ECO:0007669"/>
    <property type="project" value="TreeGrafter"/>
</dbReference>
<keyword evidence="8" id="KW-1185">Reference proteome</keyword>
<dbReference type="RefSeq" id="WP_186876703.1">
    <property type="nucleotide sequence ID" value="NZ_JACOPF010000003.1"/>
</dbReference>
<comment type="catalytic activity">
    <reaction evidence="4">
        <text>(R)-pantoate + NADP(+) = 2-dehydropantoate + NADPH + H(+)</text>
        <dbReference type="Rhea" id="RHEA:16233"/>
        <dbReference type="ChEBI" id="CHEBI:11561"/>
        <dbReference type="ChEBI" id="CHEBI:15378"/>
        <dbReference type="ChEBI" id="CHEBI:15980"/>
        <dbReference type="ChEBI" id="CHEBI:57783"/>
        <dbReference type="ChEBI" id="CHEBI:58349"/>
        <dbReference type="EC" id="1.1.1.169"/>
    </reaction>
</comment>